<dbReference type="AlphaFoldDB" id="A0A183F6U9"/>
<organism evidence="2 3">
    <name type="scientific">Heligmosomoides polygyrus</name>
    <name type="common">Parasitic roundworm</name>
    <dbReference type="NCBI Taxonomy" id="6339"/>
    <lineage>
        <taxon>Eukaryota</taxon>
        <taxon>Metazoa</taxon>
        <taxon>Ecdysozoa</taxon>
        <taxon>Nematoda</taxon>
        <taxon>Chromadorea</taxon>
        <taxon>Rhabditida</taxon>
        <taxon>Rhabditina</taxon>
        <taxon>Rhabditomorpha</taxon>
        <taxon>Strongyloidea</taxon>
        <taxon>Heligmosomidae</taxon>
        <taxon>Heligmosomoides</taxon>
    </lineage>
</organism>
<dbReference type="Proteomes" id="UP000050761">
    <property type="component" value="Unassembled WGS sequence"/>
</dbReference>
<proteinExistence type="predicted"/>
<keyword evidence="2" id="KW-1185">Reference proteome</keyword>
<reference evidence="3" key="1">
    <citation type="submission" date="2019-09" db="UniProtKB">
        <authorList>
            <consortium name="WormBaseParasite"/>
        </authorList>
    </citation>
    <scope>IDENTIFICATION</scope>
</reference>
<feature type="signal peptide" evidence="1">
    <location>
        <begin position="1"/>
        <end position="24"/>
    </location>
</feature>
<keyword evidence="1" id="KW-0732">Signal</keyword>
<feature type="chain" id="PRO_5008149058" evidence="1">
    <location>
        <begin position="25"/>
        <end position="156"/>
    </location>
</feature>
<evidence type="ECO:0000313" key="2">
    <source>
        <dbReference type="Proteomes" id="UP000050761"/>
    </source>
</evidence>
<accession>A0A183F6U9</accession>
<evidence type="ECO:0000313" key="3">
    <source>
        <dbReference type="WBParaSite" id="HPBE_0000189101-mRNA-1"/>
    </source>
</evidence>
<protein>
    <submittedName>
        <fullName evidence="3">ILEI domain-containing protein</fullName>
    </submittedName>
</protein>
<evidence type="ECO:0000256" key="1">
    <source>
        <dbReference type="SAM" id="SignalP"/>
    </source>
</evidence>
<sequence length="156" mass="17052">LGSALGSILISKAIFAVLFLKLRCLQDKSAPEQSCTNFIKRDGDGSFPVVSLTFNLKESPEMDDFPEDSFRDTVAGALRVNPADILILRVNCQGTEDTLTVQFGVLKKDEDSDDADIMFVDAESVATRMKAMGHLSQIADLQVDTIEFVSCSSLLR</sequence>
<dbReference type="WBParaSite" id="HPBE_0000189101-mRNA-1">
    <property type="protein sequence ID" value="HPBE_0000189101-mRNA-1"/>
    <property type="gene ID" value="HPBE_0000189101"/>
</dbReference>
<name>A0A183F6U9_HELPZ</name>